<dbReference type="AlphaFoldDB" id="A0AAW2Q117"/>
<organism evidence="2">
    <name type="scientific">Sesamum radiatum</name>
    <name type="common">Black benniseed</name>
    <dbReference type="NCBI Taxonomy" id="300843"/>
    <lineage>
        <taxon>Eukaryota</taxon>
        <taxon>Viridiplantae</taxon>
        <taxon>Streptophyta</taxon>
        <taxon>Embryophyta</taxon>
        <taxon>Tracheophyta</taxon>
        <taxon>Spermatophyta</taxon>
        <taxon>Magnoliopsida</taxon>
        <taxon>eudicotyledons</taxon>
        <taxon>Gunneridae</taxon>
        <taxon>Pentapetalae</taxon>
        <taxon>asterids</taxon>
        <taxon>lamiids</taxon>
        <taxon>Lamiales</taxon>
        <taxon>Pedaliaceae</taxon>
        <taxon>Sesamum</taxon>
    </lineage>
</organism>
<evidence type="ECO:0008006" key="3">
    <source>
        <dbReference type="Google" id="ProtNLM"/>
    </source>
</evidence>
<reference evidence="2" key="1">
    <citation type="submission" date="2020-06" db="EMBL/GenBank/DDBJ databases">
        <authorList>
            <person name="Li T."/>
            <person name="Hu X."/>
            <person name="Zhang T."/>
            <person name="Song X."/>
            <person name="Zhang H."/>
            <person name="Dai N."/>
            <person name="Sheng W."/>
            <person name="Hou X."/>
            <person name="Wei L."/>
        </authorList>
    </citation>
    <scope>NUCLEOTIDE SEQUENCE</scope>
    <source>
        <strain evidence="2">G02</strain>
        <tissue evidence="2">Leaf</tissue>
    </source>
</reference>
<dbReference type="SUPFAM" id="SSF54160">
    <property type="entry name" value="Chromo domain-like"/>
    <property type="match status" value="1"/>
</dbReference>
<sequence length="185" mass="19966">MTPFEALYGRAPPPPTIAGYTNGSTAIASLEASLSQRAHALSLVKANLHRAQHRMVQQTNAHGRDRTFAEARIHQVFHVSLLKPCAGQPISQVCPLPVVPLGTTDSPPPLQLLDTRTANSGSVEALIHWEGQSADEASWVPLDDVAAFFPSLRLEDNAGLKTGGIVASDPKARPKRQLKRPARYI</sequence>
<evidence type="ECO:0000313" key="2">
    <source>
        <dbReference type="EMBL" id="KAL0361422.1"/>
    </source>
</evidence>
<feature type="region of interest" description="Disordered" evidence="1">
    <location>
        <begin position="165"/>
        <end position="185"/>
    </location>
</feature>
<dbReference type="EMBL" id="JACGWJ010000016">
    <property type="protein sequence ID" value="KAL0361422.1"/>
    <property type="molecule type" value="Genomic_DNA"/>
</dbReference>
<dbReference type="InterPro" id="IPR016197">
    <property type="entry name" value="Chromo-like_dom_sf"/>
</dbReference>
<feature type="compositionally biased region" description="Basic residues" evidence="1">
    <location>
        <begin position="173"/>
        <end position="185"/>
    </location>
</feature>
<name>A0AAW2Q117_SESRA</name>
<comment type="caution">
    <text evidence="2">The sequence shown here is derived from an EMBL/GenBank/DDBJ whole genome shotgun (WGS) entry which is preliminary data.</text>
</comment>
<gene>
    <name evidence="2" type="ORF">Sradi_3826700</name>
</gene>
<evidence type="ECO:0000256" key="1">
    <source>
        <dbReference type="SAM" id="MobiDB-lite"/>
    </source>
</evidence>
<proteinExistence type="predicted"/>
<protein>
    <recommendedName>
        <fullName evidence="3">Chromo domain-containing protein</fullName>
    </recommendedName>
</protein>
<accession>A0AAW2Q117</accession>
<reference evidence="2" key="2">
    <citation type="journal article" date="2024" name="Plant">
        <title>Genomic evolution and insights into agronomic trait innovations of Sesamum species.</title>
        <authorList>
            <person name="Miao H."/>
            <person name="Wang L."/>
            <person name="Qu L."/>
            <person name="Liu H."/>
            <person name="Sun Y."/>
            <person name="Le M."/>
            <person name="Wang Q."/>
            <person name="Wei S."/>
            <person name="Zheng Y."/>
            <person name="Lin W."/>
            <person name="Duan Y."/>
            <person name="Cao H."/>
            <person name="Xiong S."/>
            <person name="Wang X."/>
            <person name="Wei L."/>
            <person name="Li C."/>
            <person name="Ma Q."/>
            <person name="Ju M."/>
            <person name="Zhao R."/>
            <person name="Li G."/>
            <person name="Mu C."/>
            <person name="Tian Q."/>
            <person name="Mei H."/>
            <person name="Zhang T."/>
            <person name="Gao T."/>
            <person name="Zhang H."/>
        </authorList>
    </citation>
    <scope>NUCLEOTIDE SEQUENCE</scope>
    <source>
        <strain evidence="2">G02</strain>
    </source>
</reference>